<proteinExistence type="predicted"/>
<accession>A0A381P758</accession>
<dbReference type="EMBL" id="UINC01000846">
    <property type="protein sequence ID" value="SUZ62099.1"/>
    <property type="molecule type" value="Genomic_DNA"/>
</dbReference>
<dbReference type="AlphaFoldDB" id="A0A381P758"/>
<organism evidence="1">
    <name type="scientific">marine metagenome</name>
    <dbReference type="NCBI Taxonomy" id="408172"/>
    <lineage>
        <taxon>unclassified sequences</taxon>
        <taxon>metagenomes</taxon>
        <taxon>ecological metagenomes</taxon>
    </lineage>
</organism>
<name>A0A381P758_9ZZZZ</name>
<evidence type="ECO:0000313" key="1">
    <source>
        <dbReference type="EMBL" id="SUZ62099.1"/>
    </source>
</evidence>
<gene>
    <name evidence="1" type="ORF">METZ01_LOCUS14953</name>
</gene>
<protein>
    <submittedName>
        <fullName evidence="1">Uncharacterized protein</fullName>
    </submittedName>
</protein>
<sequence length="30" mass="3732">MIVCISNKKFKKRNSYDETIRYLMNNLVFY</sequence>
<reference evidence="1" key="1">
    <citation type="submission" date="2018-05" db="EMBL/GenBank/DDBJ databases">
        <authorList>
            <person name="Lanie J.A."/>
            <person name="Ng W.-L."/>
            <person name="Kazmierczak K.M."/>
            <person name="Andrzejewski T.M."/>
            <person name="Davidsen T.M."/>
            <person name="Wayne K.J."/>
            <person name="Tettelin H."/>
            <person name="Glass J.I."/>
            <person name="Rusch D."/>
            <person name="Podicherti R."/>
            <person name="Tsui H.-C.T."/>
            <person name="Winkler M.E."/>
        </authorList>
    </citation>
    <scope>NUCLEOTIDE SEQUENCE</scope>
</reference>